<keyword evidence="6" id="KW-0508">mRNA splicing</keyword>
<evidence type="ECO:0000256" key="2">
    <source>
        <dbReference type="ARBA" id="ARBA00006695"/>
    </source>
</evidence>
<accession>A0A0F7UD28</accession>
<feature type="compositionally biased region" description="Basic and acidic residues" evidence="8">
    <location>
        <begin position="223"/>
        <end position="233"/>
    </location>
</feature>
<evidence type="ECO:0000256" key="7">
    <source>
        <dbReference type="ARBA" id="ARBA00023242"/>
    </source>
</evidence>
<dbReference type="Pfam" id="PF12542">
    <property type="entry name" value="CWC25"/>
    <property type="match status" value="1"/>
</dbReference>
<gene>
    <name evidence="9" type="ORF">BN1204_021000</name>
</gene>
<feature type="compositionally biased region" description="Basic and acidic residues" evidence="8">
    <location>
        <begin position="514"/>
        <end position="560"/>
    </location>
</feature>
<organism evidence="9">
    <name type="scientific">Neospora caninum (strain Liverpool)</name>
    <dbReference type="NCBI Taxonomy" id="572307"/>
    <lineage>
        <taxon>Eukaryota</taxon>
        <taxon>Sar</taxon>
        <taxon>Alveolata</taxon>
        <taxon>Apicomplexa</taxon>
        <taxon>Conoidasida</taxon>
        <taxon>Coccidia</taxon>
        <taxon>Eucoccidiorida</taxon>
        <taxon>Eimeriorina</taxon>
        <taxon>Sarcocystidae</taxon>
        <taxon>Neospora</taxon>
    </lineage>
</organism>
<reference evidence="9" key="1">
    <citation type="journal article" date="2015" name="PLoS ONE">
        <title>Comprehensive Evaluation of Toxoplasma gondii VEG and Neospora caninum LIV Genomes with Tachyzoite Stage Transcriptome and Proteome Defines Novel Transcript Features.</title>
        <authorList>
            <person name="Ramaprasad A."/>
            <person name="Mourier T."/>
            <person name="Naeem R."/>
            <person name="Malas T.B."/>
            <person name="Moussa E."/>
            <person name="Panigrahi A."/>
            <person name="Vermont S.J."/>
            <person name="Otto T.D."/>
            <person name="Wastling J."/>
            <person name="Pain A."/>
        </authorList>
    </citation>
    <scope>NUCLEOTIDE SEQUENCE</scope>
    <source>
        <strain evidence="9">Liverpool</strain>
    </source>
</reference>
<dbReference type="GO" id="GO:0000398">
    <property type="term" value="P:mRNA splicing, via spliceosome"/>
    <property type="evidence" value="ECO:0007669"/>
    <property type="project" value="TreeGrafter"/>
</dbReference>
<keyword evidence="4" id="KW-0747">Spliceosome</keyword>
<feature type="region of interest" description="Disordered" evidence="8">
    <location>
        <begin position="173"/>
        <end position="463"/>
    </location>
</feature>
<feature type="region of interest" description="Disordered" evidence="8">
    <location>
        <begin position="486"/>
        <end position="560"/>
    </location>
</feature>
<protein>
    <recommendedName>
        <fullName evidence="10">Pre-mRNA splicing factor</fullName>
    </recommendedName>
</protein>
<feature type="compositionally biased region" description="Basic residues" evidence="8">
    <location>
        <begin position="199"/>
        <end position="222"/>
    </location>
</feature>
<feature type="compositionally biased region" description="Basic and acidic residues" evidence="8">
    <location>
        <begin position="487"/>
        <end position="499"/>
    </location>
</feature>
<keyword evidence="7" id="KW-0539">Nucleus</keyword>
<keyword evidence="3" id="KW-0507">mRNA processing</keyword>
<evidence type="ECO:0000256" key="4">
    <source>
        <dbReference type="ARBA" id="ARBA00022728"/>
    </source>
</evidence>
<evidence type="ECO:0000256" key="3">
    <source>
        <dbReference type="ARBA" id="ARBA00022664"/>
    </source>
</evidence>
<dbReference type="EMBL" id="LN714481">
    <property type="protein sequence ID" value="CEL66282.1"/>
    <property type="molecule type" value="Genomic_DNA"/>
</dbReference>
<feature type="region of interest" description="Disordered" evidence="8">
    <location>
        <begin position="611"/>
        <end position="631"/>
    </location>
</feature>
<name>A0A0F7UD28_NEOCL</name>
<dbReference type="GO" id="GO:0005684">
    <property type="term" value="C:U2-type spliceosomal complex"/>
    <property type="evidence" value="ECO:0007669"/>
    <property type="project" value="TreeGrafter"/>
</dbReference>
<evidence type="ECO:0000256" key="8">
    <source>
        <dbReference type="SAM" id="MobiDB-lite"/>
    </source>
</evidence>
<dbReference type="PANTHER" id="PTHR16196">
    <property type="entry name" value="CELL CYCLE CONTROL PROTEIN CWF25"/>
    <property type="match status" value="1"/>
</dbReference>
<comment type="similarity">
    <text evidence="2">Belongs to the CWC25 family.</text>
</comment>
<feature type="compositionally biased region" description="Basic and acidic residues" evidence="8">
    <location>
        <begin position="373"/>
        <end position="388"/>
    </location>
</feature>
<feature type="compositionally biased region" description="Basic and acidic residues" evidence="8">
    <location>
        <begin position="258"/>
        <end position="315"/>
    </location>
</feature>
<comment type="subcellular location">
    <subcellularLocation>
        <location evidence="1">Nucleus</location>
    </subcellularLocation>
</comment>
<evidence type="ECO:0000313" key="9">
    <source>
        <dbReference type="EMBL" id="CEL66282.1"/>
    </source>
</evidence>
<evidence type="ECO:0000256" key="6">
    <source>
        <dbReference type="ARBA" id="ARBA00023187"/>
    </source>
</evidence>
<feature type="region of interest" description="Disordered" evidence="8">
    <location>
        <begin position="1"/>
        <end position="41"/>
    </location>
</feature>
<dbReference type="AlphaFoldDB" id="A0A0F7UD28"/>
<keyword evidence="5" id="KW-0175">Coiled coil</keyword>
<feature type="compositionally biased region" description="Acidic residues" evidence="8">
    <location>
        <begin position="244"/>
        <end position="257"/>
    </location>
</feature>
<dbReference type="PANTHER" id="PTHR16196:SF0">
    <property type="entry name" value="PRE-MRNA-SPLICING FACTOR CWC25 HOMOLOG"/>
    <property type="match status" value="1"/>
</dbReference>
<feature type="compositionally biased region" description="Low complexity" evidence="8">
    <location>
        <begin position="500"/>
        <end position="513"/>
    </location>
</feature>
<evidence type="ECO:0000256" key="1">
    <source>
        <dbReference type="ARBA" id="ARBA00004123"/>
    </source>
</evidence>
<evidence type="ECO:0008006" key="10">
    <source>
        <dbReference type="Google" id="ProtNLM"/>
    </source>
</evidence>
<feature type="compositionally biased region" description="Basic and acidic residues" evidence="8">
    <location>
        <begin position="324"/>
        <end position="360"/>
    </location>
</feature>
<feature type="compositionally biased region" description="Basic and acidic residues" evidence="8">
    <location>
        <begin position="173"/>
        <end position="198"/>
    </location>
</feature>
<feature type="compositionally biased region" description="Basic and acidic residues" evidence="8">
    <location>
        <begin position="397"/>
        <end position="431"/>
    </location>
</feature>
<dbReference type="InterPro" id="IPR022209">
    <property type="entry name" value="CWC25"/>
</dbReference>
<dbReference type="InterPro" id="IPR051376">
    <property type="entry name" value="CWC25_splicing_factor"/>
</dbReference>
<sequence>MLPHQLKRAVAEAEAHAAAQAGAQGGDGRGEALPAGEADRLRQLQKDRAQLQLRKLQADAGLISKQAAVVAAAGLEWLYDQPKGREAQEAEREAYLLGKPIAAPSASSASASRAEQVAAARAGGRDARRGEVKSAALFLPTGALLRASDDTLRKLREDPLFLIKQAEVTQKKIKEANPMLRQREQERRERQREEEEAKRRKRERKEARKLRKQMKKQRKRRRREADEERWREERRHRRSRSDSDSSDSDSSNEDTEQRDERRERYGDSRRDDPRRHASDWRRGDRRGGGRERGRSRDSGSRERTRDWRVKPEMPSRSDASSRAPRLDDARTLRGGRRWSEELRRTSRSISEDRGRRERGGRGGRNWPSSSPEEGSRDARRKKGSDSGARDSSSSPSRSRERPERRSPHKGEARPRLPVKEEPLPVQVKREPSASPPRSSASAGENGAPANTATTRRLYGPARPDVAAIQTEAFGVTDEIAPPAAIQEKARALQEQREAQQKAAVAARNAAIDQAVRERREQERKKSRSGDERSEGRSEAADKLQEMKEAGLRHEADKARKHELLTMKETLQAQLEEKWRVKTEGGELFNSMQRQAFFSEGKTVEDFLQRRRARRRKGADDDDILATNAEQR</sequence>
<proteinExistence type="inferred from homology"/>
<evidence type="ECO:0000256" key="5">
    <source>
        <dbReference type="ARBA" id="ARBA00023054"/>
    </source>
</evidence>